<evidence type="ECO:0000256" key="3">
    <source>
        <dbReference type="ARBA" id="ARBA00023163"/>
    </source>
</evidence>
<dbReference type="InterPro" id="IPR036271">
    <property type="entry name" value="Tet_transcr_reg_TetR-rel_C_sf"/>
</dbReference>
<dbReference type="PANTHER" id="PTHR47506:SF7">
    <property type="entry name" value="TRANSCRIPTIONAL REGULATORY PROTEIN"/>
    <property type="match status" value="1"/>
</dbReference>
<gene>
    <name evidence="6" type="ORF">DN051_02240</name>
</gene>
<evidence type="ECO:0000256" key="2">
    <source>
        <dbReference type="ARBA" id="ARBA00023125"/>
    </source>
</evidence>
<evidence type="ECO:0000313" key="7">
    <source>
        <dbReference type="Proteomes" id="UP000249616"/>
    </source>
</evidence>
<dbReference type="KEGG" id="scad:DN051_02240"/>
<evidence type="ECO:0000256" key="1">
    <source>
        <dbReference type="ARBA" id="ARBA00023015"/>
    </source>
</evidence>
<keyword evidence="3" id="KW-0804">Transcription</keyword>
<dbReference type="PANTHER" id="PTHR47506">
    <property type="entry name" value="TRANSCRIPTIONAL REGULATORY PROTEIN"/>
    <property type="match status" value="1"/>
</dbReference>
<reference evidence="6 7" key="1">
    <citation type="journal article" date="2019" name="Int. J. Syst. Evol. Microbiol.">
        <title>Streptomyces cadmiisoli sp. nov., a novel actinomycete isolated from cadmium-contaminated soil.</title>
        <authorList>
            <person name="Li K."/>
            <person name="Tang X."/>
            <person name="Zhao J."/>
            <person name="Guo Y."/>
            <person name="Tang Y."/>
            <person name="Gao J."/>
        </authorList>
    </citation>
    <scope>NUCLEOTIDE SEQUENCE [LARGE SCALE GENOMIC DNA]</scope>
    <source>
        <strain evidence="6 7">ZFG47</strain>
    </source>
</reference>
<name>A0A2Z4IS80_9ACTN</name>
<keyword evidence="2 4" id="KW-0238">DNA-binding</keyword>
<dbReference type="Proteomes" id="UP000249616">
    <property type="component" value="Chromosome"/>
</dbReference>
<feature type="domain" description="HTH tetR-type" evidence="5">
    <location>
        <begin position="10"/>
        <end position="69"/>
    </location>
</feature>
<protein>
    <submittedName>
        <fullName evidence="6">TetR family transcriptional regulator</fullName>
    </submittedName>
</protein>
<evidence type="ECO:0000256" key="4">
    <source>
        <dbReference type="PROSITE-ProRule" id="PRU00335"/>
    </source>
</evidence>
<dbReference type="EMBL" id="CP030073">
    <property type="protein sequence ID" value="AWW35627.1"/>
    <property type="molecule type" value="Genomic_DNA"/>
</dbReference>
<organism evidence="6 7">
    <name type="scientific">Streptomyces cadmiisoli</name>
    <dbReference type="NCBI Taxonomy" id="2184053"/>
    <lineage>
        <taxon>Bacteria</taxon>
        <taxon>Bacillati</taxon>
        <taxon>Actinomycetota</taxon>
        <taxon>Actinomycetes</taxon>
        <taxon>Kitasatosporales</taxon>
        <taxon>Streptomycetaceae</taxon>
        <taxon>Streptomyces</taxon>
        <taxon>Streptomyces aurantiacus group</taxon>
    </lineage>
</organism>
<dbReference type="SUPFAM" id="SSF48498">
    <property type="entry name" value="Tetracyclin repressor-like, C-terminal domain"/>
    <property type="match status" value="1"/>
</dbReference>
<dbReference type="AlphaFoldDB" id="A0A2Z4IS80"/>
<evidence type="ECO:0000313" key="6">
    <source>
        <dbReference type="EMBL" id="AWW35627.1"/>
    </source>
</evidence>
<dbReference type="InterPro" id="IPR009057">
    <property type="entry name" value="Homeodomain-like_sf"/>
</dbReference>
<sequence>MGRVSQAQAQENRQRVVATAARLFRDKGTGISVADVMQAAGLTHGGFYKQFASKEALVGEATARAFVELEGRRTQADDEHGGERDAARRALIDWYLSAEHRDDAADGCASAGLAVDMARDPGNPAAHRVYSDGVRDFAEWLGAEGEGDGLVRLATMVGALLLARATHDSPLSDEILQAAHEALSATG</sequence>
<dbReference type="PRINTS" id="PR00455">
    <property type="entry name" value="HTHTETR"/>
</dbReference>
<evidence type="ECO:0000259" key="5">
    <source>
        <dbReference type="PROSITE" id="PS50977"/>
    </source>
</evidence>
<dbReference type="RefSeq" id="WP_053762618.1">
    <property type="nucleotide sequence ID" value="NZ_CBDRHE010000009.1"/>
</dbReference>
<proteinExistence type="predicted"/>
<dbReference type="PROSITE" id="PS50977">
    <property type="entry name" value="HTH_TETR_2"/>
    <property type="match status" value="1"/>
</dbReference>
<dbReference type="SUPFAM" id="SSF46689">
    <property type="entry name" value="Homeodomain-like"/>
    <property type="match status" value="1"/>
</dbReference>
<dbReference type="InterPro" id="IPR001647">
    <property type="entry name" value="HTH_TetR"/>
</dbReference>
<dbReference type="Gene3D" id="1.10.357.10">
    <property type="entry name" value="Tetracycline Repressor, domain 2"/>
    <property type="match status" value="1"/>
</dbReference>
<keyword evidence="1" id="KW-0805">Transcription regulation</keyword>
<dbReference type="GO" id="GO:0003677">
    <property type="term" value="F:DNA binding"/>
    <property type="evidence" value="ECO:0007669"/>
    <property type="project" value="UniProtKB-UniRule"/>
</dbReference>
<accession>A0A2Z4IS80</accession>
<keyword evidence="7" id="KW-1185">Reference proteome</keyword>
<dbReference type="Pfam" id="PF00440">
    <property type="entry name" value="TetR_N"/>
    <property type="match status" value="1"/>
</dbReference>
<dbReference type="Gene3D" id="1.10.10.60">
    <property type="entry name" value="Homeodomain-like"/>
    <property type="match status" value="1"/>
</dbReference>
<feature type="DNA-binding region" description="H-T-H motif" evidence="4">
    <location>
        <begin position="32"/>
        <end position="51"/>
    </location>
</feature>